<evidence type="ECO:0000256" key="3">
    <source>
        <dbReference type="RuleBase" id="RU003452"/>
    </source>
</evidence>
<accession>A0A9W5QZM1</accession>
<protein>
    <recommendedName>
        <fullName evidence="6">N-hydroxyarylamine O-acetyltransferase</fullName>
    </recommendedName>
</protein>
<dbReference type="GO" id="GO:0016407">
    <property type="term" value="F:acetyltransferase activity"/>
    <property type="evidence" value="ECO:0007669"/>
    <property type="project" value="InterPro"/>
</dbReference>
<gene>
    <name evidence="4" type="ORF">IGM_00490</name>
</gene>
<evidence type="ECO:0000313" key="4">
    <source>
        <dbReference type="EMBL" id="EOP97712.1"/>
    </source>
</evidence>
<dbReference type="PRINTS" id="PR01543">
    <property type="entry name" value="ANATRNSFRASE"/>
</dbReference>
<evidence type="ECO:0000256" key="2">
    <source>
        <dbReference type="ARBA" id="ARBA00022679"/>
    </source>
</evidence>
<evidence type="ECO:0000313" key="5">
    <source>
        <dbReference type="Proteomes" id="UP000014009"/>
    </source>
</evidence>
<dbReference type="AlphaFoldDB" id="A0A9W5QZM1"/>
<evidence type="ECO:0000256" key="1">
    <source>
        <dbReference type="ARBA" id="ARBA00006547"/>
    </source>
</evidence>
<dbReference type="Pfam" id="PF00797">
    <property type="entry name" value="Acetyltransf_2"/>
    <property type="match status" value="1"/>
</dbReference>
<keyword evidence="2" id="KW-0808">Transferase</keyword>
<dbReference type="Proteomes" id="UP000014009">
    <property type="component" value="Unassembled WGS sequence"/>
</dbReference>
<comment type="caution">
    <text evidence="4">The sequence shown here is derived from an EMBL/GenBank/DDBJ whole genome shotgun (WGS) entry which is preliminary data.</text>
</comment>
<proteinExistence type="inferred from homology"/>
<dbReference type="InterPro" id="IPR001447">
    <property type="entry name" value="Arylamine_N-AcTrfase"/>
</dbReference>
<dbReference type="PANTHER" id="PTHR11786">
    <property type="entry name" value="N-HYDROXYARYLAMINE O-ACETYLTRANSFERASE"/>
    <property type="match status" value="1"/>
</dbReference>
<dbReference type="InterPro" id="IPR038765">
    <property type="entry name" value="Papain-like_cys_pep_sf"/>
</dbReference>
<sequence length="273" mass="31817">MLTELQKKFFSKLKIPPKENLEFEDLHAILLQIGNLLPYENIDIMEENMQDFSRDNIEEKLLLKNRGGLCYEINSLLYYFLCDCGFNVYRVAGTLYDPKTRKWNPDDGHVLIVLQYKDENYVIDAGFAAYLPLHPVPFHGDSVTSVTGEYRVRKKNTEKGTHVFEMKKGENGETSHFLDSDLTDTWSIGYAFYLNNIDEKKLNDIQNMVINHPESPVNKGIIICKLIEHGHIALTKQSFTETQHGNKSKKEITEKQYYQILKDKFNIFYKNNM</sequence>
<dbReference type="RefSeq" id="WP_016097679.1">
    <property type="nucleotide sequence ID" value="NZ_KB976537.1"/>
</dbReference>
<dbReference type="InterPro" id="IPR053710">
    <property type="entry name" value="Arylamine_NAT_domain_sf"/>
</dbReference>
<dbReference type="FunFam" id="3.30.2140.20:FF:000002">
    <property type="entry name" value="Arylamine N-acetyltransferase"/>
    <property type="match status" value="1"/>
</dbReference>
<name>A0A9W5QZM1_BACCE</name>
<comment type="similarity">
    <text evidence="1 3">Belongs to the arylamine N-acetyltransferase family.</text>
</comment>
<dbReference type="Gene3D" id="3.30.2140.20">
    <property type="match status" value="1"/>
</dbReference>
<dbReference type="EMBL" id="AHEF01000014">
    <property type="protein sequence ID" value="EOP97712.1"/>
    <property type="molecule type" value="Genomic_DNA"/>
</dbReference>
<organism evidence="4 5">
    <name type="scientific">Bacillus cereus HuB4-4</name>
    <dbReference type="NCBI Taxonomy" id="1053211"/>
    <lineage>
        <taxon>Bacteria</taxon>
        <taxon>Bacillati</taxon>
        <taxon>Bacillota</taxon>
        <taxon>Bacilli</taxon>
        <taxon>Bacillales</taxon>
        <taxon>Bacillaceae</taxon>
        <taxon>Bacillus</taxon>
        <taxon>Bacillus cereus group</taxon>
    </lineage>
</organism>
<dbReference type="PANTHER" id="PTHR11786:SF0">
    <property type="entry name" value="ARYLAMINE N-ACETYLTRANSFERASE 4-RELATED"/>
    <property type="match status" value="1"/>
</dbReference>
<evidence type="ECO:0008006" key="6">
    <source>
        <dbReference type="Google" id="ProtNLM"/>
    </source>
</evidence>
<reference evidence="4 5" key="1">
    <citation type="submission" date="2012-12" db="EMBL/GenBank/DDBJ databases">
        <title>The Genome Sequence of Bacillus cereus HuB4-4.</title>
        <authorList>
            <consortium name="The Broad Institute Genome Sequencing Platform"/>
            <consortium name="The Broad Institute Genome Sequencing Center for Infectious Disease"/>
            <person name="Feldgarden M."/>
            <person name="Van der Auwera G.A."/>
            <person name="Mahillon J."/>
            <person name="Duprez V."/>
            <person name="Timmery S."/>
            <person name="Mattelet C."/>
            <person name="Dierick K."/>
            <person name="Sun M."/>
            <person name="Yu Z."/>
            <person name="Zhu L."/>
            <person name="Hu X."/>
            <person name="Shank E.B."/>
            <person name="Swiecicka I."/>
            <person name="Hansen B.M."/>
            <person name="Andrup L."/>
            <person name="Walker B."/>
            <person name="Young S.K."/>
            <person name="Zeng Q."/>
            <person name="Gargeya S."/>
            <person name="Fitzgerald M."/>
            <person name="Haas B."/>
            <person name="Abouelleil A."/>
            <person name="Alvarado L."/>
            <person name="Arachchi H.M."/>
            <person name="Berlin A.M."/>
            <person name="Chapman S.B."/>
            <person name="Dewar J."/>
            <person name="Goldberg J."/>
            <person name="Griggs A."/>
            <person name="Gujja S."/>
            <person name="Hansen M."/>
            <person name="Howarth C."/>
            <person name="Imamovic A."/>
            <person name="Larimer J."/>
            <person name="McCowan C."/>
            <person name="Murphy C."/>
            <person name="Neiman D."/>
            <person name="Pearson M."/>
            <person name="Priest M."/>
            <person name="Roberts A."/>
            <person name="Saif S."/>
            <person name="Shea T."/>
            <person name="Sisk P."/>
            <person name="Sykes S."/>
            <person name="Wortman J."/>
            <person name="Nusbaum C."/>
            <person name="Birren B."/>
        </authorList>
    </citation>
    <scope>NUCLEOTIDE SEQUENCE [LARGE SCALE GENOMIC DNA]</scope>
    <source>
        <strain evidence="4 5">HuB4-4</strain>
    </source>
</reference>
<dbReference type="SUPFAM" id="SSF54001">
    <property type="entry name" value="Cysteine proteinases"/>
    <property type="match status" value="1"/>
</dbReference>